<evidence type="ECO:0000256" key="5">
    <source>
        <dbReference type="ARBA" id="ARBA00022692"/>
    </source>
</evidence>
<dbReference type="Pfam" id="PF07714">
    <property type="entry name" value="PK_Tyr_Ser-Thr"/>
    <property type="match status" value="1"/>
</dbReference>
<evidence type="ECO:0000256" key="3">
    <source>
        <dbReference type="ARBA" id="ARBA00022527"/>
    </source>
</evidence>
<reference evidence="19 20" key="1">
    <citation type="journal article" date="2023" name="Hortic Res">
        <title>Pangenome of water caltrop reveals structural variations and asymmetric subgenome divergence after allopolyploidization.</title>
        <authorList>
            <person name="Zhang X."/>
            <person name="Chen Y."/>
            <person name="Wang L."/>
            <person name="Yuan Y."/>
            <person name="Fang M."/>
            <person name="Shi L."/>
            <person name="Lu R."/>
            <person name="Comes H.P."/>
            <person name="Ma Y."/>
            <person name="Chen Y."/>
            <person name="Huang G."/>
            <person name="Zhou Y."/>
            <person name="Zheng Z."/>
            <person name="Qiu Y."/>
        </authorList>
    </citation>
    <scope>NUCLEOTIDE SEQUENCE [LARGE SCALE GENOMIC DNA]</scope>
    <source>
        <strain evidence="19">F231</strain>
    </source>
</reference>
<keyword evidence="8" id="KW-0418">Kinase</keyword>
<evidence type="ECO:0000256" key="16">
    <source>
        <dbReference type="SAM" id="Phobius"/>
    </source>
</evidence>
<name>A0AAN7LSJ0_TRANT</name>
<evidence type="ECO:0000313" key="19">
    <source>
        <dbReference type="EMBL" id="KAK4794683.1"/>
    </source>
</evidence>
<dbReference type="Gene3D" id="1.10.510.10">
    <property type="entry name" value="Transferase(Phosphotransferase) domain 1"/>
    <property type="match status" value="1"/>
</dbReference>
<evidence type="ECO:0000313" key="20">
    <source>
        <dbReference type="Proteomes" id="UP001346149"/>
    </source>
</evidence>
<dbReference type="InterPro" id="IPR001245">
    <property type="entry name" value="Ser-Thr/Tyr_kinase_cat_dom"/>
</dbReference>
<protein>
    <recommendedName>
        <fullName evidence="2">non-specific serine/threonine protein kinase</fullName>
        <ecNumber evidence="2">2.7.11.1</ecNumber>
    </recommendedName>
</protein>
<evidence type="ECO:0000256" key="12">
    <source>
        <dbReference type="ARBA" id="ARBA00023180"/>
    </source>
</evidence>
<evidence type="ECO:0000256" key="1">
    <source>
        <dbReference type="ARBA" id="ARBA00004167"/>
    </source>
</evidence>
<dbReference type="FunFam" id="1.10.510.10:FF:000161">
    <property type="entry name" value="Wall-associated receptor kinase-like 20"/>
    <property type="match status" value="1"/>
</dbReference>
<dbReference type="EC" id="2.7.11.1" evidence="2"/>
<keyword evidence="10 16" id="KW-1133">Transmembrane helix</keyword>
<dbReference type="InterPro" id="IPR025287">
    <property type="entry name" value="WAK_GUB"/>
</dbReference>
<evidence type="ECO:0000256" key="13">
    <source>
        <dbReference type="ARBA" id="ARBA00047899"/>
    </source>
</evidence>
<evidence type="ECO:0000259" key="18">
    <source>
        <dbReference type="PROSITE" id="PS50011"/>
    </source>
</evidence>
<dbReference type="SMART" id="SM00220">
    <property type="entry name" value="S_TKc"/>
    <property type="match status" value="1"/>
</dbReference>
<feature type="transmembrane region" description="Helical" evidence="16">
    <location>
        <begin position="268"/>
        <end position="290"/>
    </location>
</feature>
<feature type="domain" description="Protein kinase" evidence="18">
    <location>
        <begin position="338"/>
        <end position="613"/>
    </location>
</feature>
<dbReference type="Proteomes" id="UP001346149">
    <property type="component" value="Unassembled WGS sequence"/>
</dbReference>
<comment type="subcellular location">
    <subcellularLocation>
        <location evidence="1">Membrane</location>
        <topology evidence="1">Single-pass membrane protein</topology>
    </subcellularLocation>
</comment>
<feature type="signal peptide" evidence="17">
    <location>
        <begin position="1"/>
        <end position="21"/>
    </location>
</feature>
<dbReference type="InterPro" id="IPR032872">
    <property type="entry name" value="WAK_assoc_C"/>
</dbReference>
<keyword evidence="3" id="KW-0723">Serine/threonine-protein kinase</keyword>
<evidence type="ECO:0000256" key="8">
    <source>
        <dbReference type="ARBA" id="ARBA00022777"/>
    </source>
</evidence>
<evidence type="ECO:0000256" key="7">
    <source>
        <dbReference type="ARBA" id="ARBA00022741"/>
    </source>
</evidence>
<keyword evidence="9 15" id="KW-0067">ATP-binding</keyword>
<keyword evidence="11 16" id="KW-0472">Membrane</keyword>
<keyword evidence="20" id="KW-1185">Reference proteome</keyword>
<evidence type="ECO:0000256" key="9">
    <source>
        <dbReference type="ARBA" id="ARBA00022840"/>
    </source>
</evidence>
<comment type="caution">
    <text evidence="19">The sequence shown here is derived from an EMBL/GenBank/DDBJ whole genome shotgun (WGS) entry which is preliminary data.</text>
</comment>
<dbReference type="InterPro" id="IPR000719">
    <property type="entry name" value="Prot_kinase_dom"/>
</dbReference>
<gene>
    <name evidence="19" type="ORF">SAY86_012677</name>
</gene>
<evidence type="ECO:0000256" key="14">
    <source>
        <dbReference type="ARBA" id="ARBA00048679"/>
    </source>
</evidence>
<dbReference type="PANTHER" id="PTHR46008">
    <property type="entry name" value="LEAF RUST 10 DISEASE-RESISTANCE LOCUS RECEPTOR-LIKE PROTEIN KINASE-LIKE 1.4"/>
    <property type="match status" value="1"/>
</dbReference>
<feature type="chain" id="PRO_5042943550" description="non-specific serine/threonine protein kinase" evidence="17">
    <location>
        <begin position="22"/>
        <end position="648"/>
    </location>
</feature>
<comment type="catalytic activity">
    <reaction evidence="14">
        <text>L-seryl-[protein] + ATP = O-phospho-L-seryl-[protein] + ADP + H(+)</text>
        <dbReference type="Rhea" id="RHEA:17989"/>
        <dbReference type="Rhea" id="RHEA-COMP:9863"/>
        <dbReference type="Rhea" id="RHEA-COMP:11604"/>
        <dbReference type="ChEBI" id="CHEBI:15378"/>
        <dbReference type="ChEBI" id="CHEBI:29999"/>
        <dbReference type="ChEBI" id="CHEBI:30616"/>
        <dbReference type="ChEBI" id="CHEBI:83421"/>
        <dbReference type="ChEBI" id="CHEBI:456216"/>
        <dbReference type="EC" id="2.7.11.1"/>
    </reaction>
</comment>
<dbReference type="AlphaFoldDB" id="A0AAN7LSJ0"/>
<evidence type="ECO:0000256" key="2">
    <source>
        <dbReference type="ARBA" id="ARBA00012513"/>
    </source>
</evidence>
<keyword evidence="6 17" id="KW-0732">Signal</keyword>
<dbReference type="Pfam" id="PF13947">
    <property type="entry name" value="GUB_WAK_bind"/>
    <property type="match status" value="1"/>
</dbReference>
<dbReference type="FunFam" id="3.30.200.20:FF:000162">
    <property type="entry name" value="Adenine nucleotide alpha hydrolase-like domain kinase"/>
    <property type="match status" value="1"/>
</dbReference>
<dbReference type="PROSITE" id="PS50011">
    <property type="entry name" value="PROTEIN_KINASE_DOM"/>
    <property type="match status" value="1"/>
</dbReference>
<feature type="binding site" evidence="15">
    <location>
        <position position="366"/>
    </location>
    <ligand>
        <name>ATP</name>
        <dbReference type="ChEBI" id="CHEBI:30616"/>
    </ligand>
</feature>
<proteinExistence type="predicted"/>
<dbReference type="CDD" id="cd14066">
    <property type="entry name" value="STKc_IRAK"/>
    <property type="match status" value="1"/>
</dbReference>
<keyword evidence="5 16" id="KW-0812">Transmembrane</keyword>
<dbReference type="EMBL" id="JAXQNO010000007">
    <property type="protein sequence ID" value="KAK4794683.1"/>
    <property type="molecule type" value="Genomic_DNA"/>
</dbReference>
<dbReference type="GO" id="GO:0030247">
    <property type="term" value="F:polysaccharide binding"/>
    <property type="evidence" value="ECO:0007669"/>
    <property type="project" value="InterPro"/>
</dbReference>
<dbReference type="GO" id="GO:0004674">
    <property type="term" value="F:protein serine/threonine kinase activity"/>
    <property type="evidence" value="ECO:0007669"/>
    <property type="project" value="UniProtKB-KW"/>
</dbReference>
<dbReference type="GO" id="GO:0005886">
    <property type="term" value="C:plasma membrane"/>
    <property type="evidence" value="ECO:0007669"/>
    <property type="project" value="UniProtKB-ARBA"/>
</dbReference>
<accession>A0AAN7LSJ0</accession>
<evidence type="ECO:0000256" key="15">
    <source>
        <dbReference type="PROSITE-ProRule" id="PRU10141"/>
    </source>
</evidence>
<dbReference type="InterPro" id="IPR008271">
    <property type="entry name" value="Ser/Thr_kinase_AS"/>
</dbReference>
<comment type="catalytic activity">
    <reaction evidence="13">
        <text>L-threonyl-[protein] + ATP = O-phospho-L-threonyl-[protein] + ADP + H(+)</text>
        <dbReference type="Rhea" id="RHEA:46608"/>
        <dbReference type="Rhea" id="RHEA-COMP:11060"/>
        <dbReference type="Rhea" id="RHEA-COMP:11605"/>
        <dbReference type="ChEBI" id="CHEBI:15378"/>
        <dbReference type="ChEBI" id="CHEBI:30013"/>
        <dbReference type="ChEBI" id="CHEBI:30616"/>
        <dbReference type="ChEBI" id="CHEBI:61977"/>
        <dbReference type="ChEBI" id="CHEBI:456216"/>
        <dbReference type="EC" id="2.7.11.1"/>
    </reaction>
</comment>
<dbReference type="Gene3D" id="3.30.200.20">
    <property type="entry name" value="Phosphorylase Kinase, domain 1"/>
    <property type="match status" value="1"/>
</dbReference>
<keyword evidence="7 15" id="KW-0547">Nucleotide-binding</keyword>
<dbReference type="PROSITE" id="PS00108">
    <property type="entry name" value="PROTEIN_KINASE_ST"/>
    <property type="match status" value="1"/>
</dbReference>
<dbReference type="GO" id="GO:0005524">
    <property type="term" value="F:ATP binding"/>
    <property type="evidence" value="ECO:0007669"/>
    <property type="project" value="UniProtKB-UniRule"/>
</dbReference>
<dbReference type="SUPFAM" id="SSF56112">
    <property type="entry name" value="Protein kinase-like (PK-like)"/>
    <property type="match status" value="1"/>
</dbReference>
<dbReference type="InterPro" id="IPR011009">
    <property type="entry name" value="Kinase-like_dom_sf"/>
</dbReference>
<keyword evidence="12" id="KW-0325">Glycoprotein</keyword>
<keyword evidence="4" id="KW-0808">Transferase</keyword>
<dbReference type="PROSITE" id="PS00107">
    <property type="entry name" value="PROTEIN_KINASE_ATP"/>
    <property type="match status" value="1"/>
</dbReference>
<evidence type="ECO:0000256" key="10">
    <source>
        <dbReference type="ARBA" id="ARBA00022989"/>
    </source>
</evidence>
<evidence type="ECO:0000256" key="11">
    <source>
        <dbReference type="ARBA" id="ARBA00023136"/>
    </source>
</evidence>
<evidence type="ECO:0000256" key="4">
    <source>
        <dbReference type="ARBA" id="ARBA00022679"/>
    </source>
</evidence>
<dbReference type="PANTHER" id="PTHR46008:SF20">
    <property type="entry name" value="PROTEIN KINASE DOMAIN-CONTAINING PROTEIN"/>
    <property type="match status" value="1"/>
</dbReference>
<organism evidence="19 20">
    <name type="scientific">Trapa natans</name>
    <name type="common">Water chestnut</name>
    <dbReference type="NCBI Taxonomy" id="22666"/>
    <lineage>
        <taxon>Eukaryota</taxon>
        <taxon>Viridiplantae</taxon>
        <taxon>Streptophyta</taxon>
        <taxon>Embryophyta</taxon>
        <taxon>Tracheophyta</taxon>
        <taxon>Spermatophyta</taxon>
        <taxon>Magnoliopsida</taxon>
        <taxon>eudicotyledons</taxon>
        <taxon>Gunneridae</taxon>
        <taxon>Pentapetalae</taxon>
        <taxon>rosids</taxon>
        <taxon>malvids</taxon>
        <taxon>Myrtales</taxon>
        <taxon>Lythraceae</taxon>
        <taxon>Trapa</taxon>
    </lineage>
</organism>
<evidence type="ECO:0000256" key="17">
    <source>
        <dbReference type="SAM" id="SignalP"/>
    </source>
</evidence>
<dbReference type="Pfam" id="PF14380">
    <property type="entry name" value="WAK_assoc"/>
    <property type="match status" value="1"/>
</dbReference>
<sequence length="648" mass="73567">MYMGALLRLILLCAFFLRLHGNDTMCSPKSCHGREIRYPFSELEQDRNVYCSYPGFTLSCPADGTHPILTISPNNSYQVTHINYSTQSITLVDIDAVGNRCPRIHHNITIDNMLQFHYNKDNKNITFYYNCSFNSTYLLPVKPIQCSLEDFGNNSYVVLDGTETASKFKRRVPRCEEVVTTTVQKAEVSELELREQFVGAMGDGFVLNWYTAEDCRKCESQRGQCAFNNRTKEFMCYCSDRSLRPNSSNGTYCKGVNLGPKRHPWQKVIIGITAGGGTALILVVAFFVFLQYNKRRKSDHPYLDSRSTSSANFSNADFQNCGLHIFHYDELRDATDNFDPQKQLGDGGFGCVYHGRLPDGRAVAVKRLYESNCKRAEQFMNEVEILSRLRHPNLVQLYGCTPRKSHKLLLVYEYIPNGTLADHLHGDLAKPGSLPWCTRLNIAVETASALVYLHASDIIHRDVKTNNILLDENFSVKVADFGISRPFPFNVTHVSTVPQGTPGYLDPEYHKRYQLTDKSDVYSFGVVLMELISSLPAVDIEREENDINLSSIAINKIRSHTICDIVDQNLGFDLNCDTRRMIMAVAELGFRCLQTSKDMRPTMAEVLQNLKDIQEQGSDEDKVTEEDNDDVVVFLKAKQSMHSPDFRH</sequence>
<dbReference type="InterPro" id="IPR017441">
    <property type="entry name" value="Protein_kinase_ATP_BS"/>
</dbReference>
<evidence type="ECO:0000256" key="6">
    <source>
        <dbReference type="ARBA" id="ARBA00022729"/>
    </source>
</evidence>